<dbReference type="AlphaFoldDB" id="W9WBA5"/>
<evidence type="ECO:0000313" key="1">
    <source>
        <dbReference type="EMBL" id="EXJ65362.1"/>
    </source>
</evidence>
<dbReference type="GeneID" id="19176314"/>
<dbReference type="EMBL" id="AMGW01000001">
    <property type="protein sequence ID" value="EXJ65362.1"/>
    <property type="molecule type" value="Genomic_DNA"/>
</dbReference>
<accession>W9WBA5</accession>
<comment type="caution">
    <text evidence="1">The sequence shown here is derived from an EMBL/GenBank/DDBJ whole genome shotgun (WGS) entry which is preliminary data.</text>
</comment>
<dbReference type="OrthoDB" id="4144231at2759"/>
<dbReference type="Proteomes" id="UP000019473">
    <property type="component" value="Unassembled WGS sequence"/>
</dbReference>
<name>W9WBA5_9EURO</name>
<dbReference type="VEuPathDB" id="FungiDB:A1O7_01703"/>
<keyword evidence="2" id="KW-1185">Reference proteome</keyword>
<sequence length="90" mass="10096">MTLENTRGSPRVDAFLHGGTTVCDFILLERGSQVPAVVGTHATKFRQEDLGRFDNERNRVGPLMEFMDAITNQKMVREAVVYRPILVDCG</sequence>
<proteinExistence type="predicted"/>
<gene>
    <name evidence="1" type="ORF">A1O7_01703</name>
</gene>
<dbReference type="HOGENOM" id="CLU_2440661_0_0_1"/>
<evidence type="ECO:0000313" key="2">
    <source>
        <dbReference type="Proteomes" id="UP000019473"/>
    </source>
</evidence>
<reference evidence="1 2" key="1">
    <citation type="submission" date="2013-03" db="EMBL/GenBank/DDBJ databases">
        <title>The Genome Sequence of Cladophialophora yegresii CBS 114405.</title>
        <authorList>
            <consortium name="The Broad Institute Genomics Platform"/>
            <person name="Cuomo C."/>
            <person name="de Hoog S."/>
            <person name="Gorbushina A."/>
            <person name="Walker B."/>
            <person name="Young S.K."/>
            <person name="Zeng Q."/>
            <person name="Gargeya S."/>
            <person name="Fitzgerald M."/>
            <person name="Haas B."/>
            <person name="Abouelleil A."/>
            <person name="Allen A.W."/>
            <person name="Alvarado L."/>
            <person name="Arachchi H.M."/>
            <person name="Berlin A.M."/>
            <person name="Chapman S.B."/>
            <person name="Gainer-Dewar J."/>
            <person name="Goldberg J."/>
            <person name="Griggs A."/>
            <person name="Gujja S."/>
            <person name="Hansen M."/>
            <person name="Howarth C."/>
            <person name="Imamovic A."/>
            <person name="Ireland A."/>
            <person name="Larimer J."/>
            <person name="McCowan C."/>
            <person name="Murphy C."/>
            <person name="Pearson M."/>
            <person name="Poon T.W."/>
            <person name="Priest M."/>
            <person name="Roberts A."/>
            <person name="Saif S."/>
            <person name="Shea T."/>
            <person name="Sisk P."/>
            <person name="Sykes S."/>
            <person name="Wortman J."/>
            <person name="Nusbaum C."/>
            <person name="Birren B."/>
        </authorList>
    </citation>
    <scope>NUCLEOTIDE SEQUENCE [LARGE SCALE GENOMIC DNA]</scope>
    <source>
        <strain evidence="1 2">CBS 114405</strain>
    </source>
</reference>
<protein>
    <submittedName>
        <fullName evidence="1">Uncharacterized protein</fullName>
    </submittedName>
</protein>
<dbReference type="RefSeq" id="XP_007753929.1">
    <property type="nucleotide sequence ID" value="XM_007755739.1"/>
</dbReference>
<organism evidence="1 2">
    <name type="scientific">Cladophialophora yegresii CBS 114405</name>
    <dbReference type="NCBI Taxonomy" id="1182544"/>
    <lineage>
        <taxon>Eukaryota</taxon>
        <taxon>Fungi</taxon>
        <taxon>Dikarya</taxon>
        <taxon>Ascomycota</taxon>
        <taxon>Pezizomycotina</taxon>
        <taxon>Eurotiomycetes</taxon>
        <taxon>Chaetothyriomycetidae</taxon>
        <taxon>Chaetothyriales</taxon>
        <taxon>Herpotrichiellaceae</taxon>
        <taxon>Cladophialophora</taxon>
    </lineage>
</organism>